<comment type="caution">
    <text evidence="1">The sequence shown here is derived from an EMBL/GenBank/DDBJ whole genome shotgun (WGS) entry which is preliminary data.</text>
</comment>
<reference evidence="1" key="1">
    <citation type="submission" date="2019-03" db="EMBL/GenBank/DDBJ databases">
        <title>Metabolic reconstructions from genomes of highly enriched 'Candidatus Accumulibacter' and 'Candidatus Competibacter' bioreactor populations.</title>
        <authorList>
            <person name="Annavajhala M.K."/>
            <person name="Welles L."/>
            <person name="Abbas B."/>
            <person name="Sorokin D."/>
            <person name="Park H."/>
            <person name="Van Loosdrecht M."/>
            <person name="Chandran K."/>
        </authorList>
    </citation>
    <scope>NUCLEOTIDE SEQUENCE</scope>
    <source>
        <strain evidence="1">SBR_L</strain>
    </source>
</reference>
<proteinExistence type="predicted"/>
<dbReference type="RefSeq" id="WP_169071692.1">
    <property type="nucleotide sequence ID" value="NZ_SPMX01000075.1"/>
</dbReference>
<evidence type="ECO:0000313" key="2">
    <source>
        <dbReference type="Proteomes" id="UP000886469"/>
    </source>
</evidence>
<name>A0ABX1TEH8_9PROT</name>
<gene>
    <name evidence="1" type="ORF">E4Q08_20225</name>
</gene>
<organism evidence="1 2">
    <name type="scientific">Candidatus Accumulibacter contiguus</name>
    <dbReference type="NCBI Taxonomy" id="2954381"/>
    <lineage>
        <taxon>Bacteria</taxon>
        <taxon>Pseudomonadati</taxon>
        <taxon>Pseudomonadota</taxon>
        <taxon>Betaproteobacteria</taxon>
        <taxon>Candidatus Accumulibacter</taxon>
    </lineage>
</organism>
<keyword evidence="2" id="KW-1185">Reference proteome</keyword>
<sequence>MNRPRRQGREAPTTTRCSSKTLDECKAIQLEHRQAMEARAKEKGTTLMAARQNACDRMQARGFFSEQMSETEGRIA</sequence>
<dbReference type="Proteomes" id="UP000886469">
    <property type="component" value="Unassembled WGS sequence"/>
</dbReference>
<dbReference type="EMBL" id="SPMX01000075">
    <property type="protein sequence ID" value="NMQ07401.1"/>
    <property type="molecule type" value="Genomic_DNA"/>
</dbReference>
<accession>A0ABX1TEH8</accession>
<protein>
    <submittedName>
        <fullName evidence="1">Uncharacterized protein</fullName>
    </submittedName>
</protein>
<evidence type="ECO:0000313" key="1">
    <source>
        <dbReference type="EMBL" id="NMQ07401.1"/>
    </source>
</evidence>